<evidence type="ECO:0000256" key="4">
    <source>
        <dbReference type="RuleBase" id="RU003345"/>
    </source>
</evidence>
<comment type="caution">
    <text evidence="6">The sequence shown here is derived from an EMBL/GenBank/DDBJ whole genome shotgun (WGS) entry which is preliminary data.</text>
</comment>
<keyword evidence="2 4" id="KW-0560">Oxidoreductase</keyword>
<dbReference type="PANTHER" id="PTHR42804">
    <property type="entry name" value="ALDEHYDE DEHYDROGENASE"/>
    <property type="match status" value="1"/>
</dbReference>
<dbReference type="AlphaFoldDB" id="A0A1V2IFP8"/>
<dbReference type="Gene3D" id="3.40.605.10">
    <property type="entry name" value="Aldehyde Dehydrogenase, Chain A, domain 1"/>
    <property type="match status" value="1"/>
</dbReference>
<sequence length="491" mass="51550">MIEHDTLFINGGLRPPHSRRSIDVVSPATEETIGRAPDADDVDVAAAVAAARSALGAGFWANRKMTARIDVVEAALTALEAKADEIAHLVTSEMGMPISMSQQMHSAAGPPGALANGRHYLELARQLSTEEYRPGVTPALVWREPVGVVAAIAPWNGPFNMAINKIVPALLSGCSIIFKPAPETPFDVFYLADALATAGLPAGVLGIVTGGRETGRELVSHPGVDKVSFTGSTAAGRTIGEICGRSFRRTQLELGGKSAAIILEDADLPTVLAGLGAGCFVNSGQACLSYSRILAPRSRYGEVVESLAAVAGSLVVGDPFDPATSQGPLVAQRQRARVESYIASAREDGATIVAGGGRPADLPRGWYIEPTVIADTTNDMKINREEIFGPVASVISYEDVDEAIALANDSDFGLHGAVFTGDDETALRVARAVRTGTFTINGFSYNTEAPFGGVKNSGIGRDTSREGLDAFFELKTVNLSPSLASRRVAYE</sequence>
<dbReference type="InterPro" id="IPR016162">
    <property type="entry name" value="Ald_DH_N"/>
</dbReference>
<keyword evidence="7" id="KW-1185">Reference proteome</keyword>
<name>A0A1V2IFP8_9ACTN</name>
<reference evidence="7" key="1">
    <citation type="submission" date="2016-10" db="EMBL/GenBank/DDBJ databases">
        <title>Frankia sp. NRRL B-16386 Genome sequencing.</title>
        <authorList>
            <person name="Ghodhbane-Gtari F."/>
            <person name="Swanson E."/>
            <person name="Gueddou A."/>
            <person name="Hezbri K."/>
            <person name="Ktari K."/>
            <person name="Nouioui I."/>
            <person name="Morris K."/>
            <person name="Simpson S."/>
            <person name="Abebe-Akele F."/>
            <person name="Thomas K."/>
            <person name="Gtari M."/>
            <person name="Tisa L.S."/>
        </authorList>
    </citation>
    <scope>NUCLEOTIDE SEQUENCE [LARGE SCALE GENOMIC DNA]</scope>
    <source>
        <strain evidence="7">NRRL B-16386</strain>
    </source>
</reference>
<dbReference type="Proteomes" id="UP000188929">
    <property type="component" value="Unassembled WGS sequence"/>
</dbReference>
<evidence type="ECO:0000256" key="1">
    <source>
        <dbReference type="ARBA" id="ARBA00009986"/>
    </source>
</evidence>
<dbReference type="OrthoDB" id="6882680at2"/>
<dbReference type="Pfam" id="PF00171">
    <property type="entry name" value="Aldedh"/>
    <property type="match status" value="1"/>
</dbReference>
<gene>
    <name evidence="6" type="ORF">BL253_08655</name>
</gene>
<dbReference type="RefSeq" id="WP_076815303.1">
    <property type="nucleotide sequence ID" value="NZ_MOMC01000015.1"/>
</dbReference>
<dbReference type="InterPro" id="IPR016163">
    <property type="entry name" value="Ald_DH_C"/>
</dbReference>
<dbReference type="EMBL" id="MOMC01000015">
    <property type="protein sequence ID" value="ONH31719.1"/>
    <property type="molecule type" value="Genomic_DNA"/>
</dbReference>
<feature type="active site" evidence="3">
    <location>
        <position position="253"/>
    </location>
</feature>
<protein>
    <submittedName>
        <fullName evidence="6">Aldehyde dehydrogenase</fullName>
    </submittedName>
</protein>
<dbReference type="GO" id="GO:0016620">
    <property type="term" value="F:oxidoreductase activity, acting on the aldehyde or oxo group of donors, NAD or NADP as acceptor"/>
    <property type="evidence" value="ECO:0007669"/>
    <property type="project" value="InterPro"/>
</dbReference>
<evidence type="ECO:0000256" key="2">
    <source>
        <dbReference type="ARBA" id="ARBA00023002"/>
    </source>
</evidence>
<dbReference type="PANTHER" id="PTHR42804:SF1">
    <property type="entry name" value="ALDEHYDE DEHYDROGENASE-RELATED"/>
    <property type="match status" value="1"/>
</dbReference>
<dbReference type="SUPFAM" id="SSF53720">
    <property type="entry name" value="ALDH-like"/>
    <property type="match status" value="1"/>
</dbReference>
<proteinExistence type="inferred from homology"/>
<dbReference type="InterPro" id="IPR015590">
    <property type="entry name" value="Aldehyde_DH_dom"/>
</dbReference>
<accession>A0A1V2IFP8</accession>
<dbReference type="InterPro" id="IPR016161">
    <property type="entry name" value="Ald_DH/histidinol_DH"/>
</dbReference>
<dbReference type="CDD" id="cd07139">
    <property type="entry name" value="ALDH_AldA-Rv0768"/>
    <property type="match status" value="1"/>
</dbReference>
<organism evidence="6 7">
    <name type="scientific">Pseudofrankia asymbiotica</name>
    <dbReference type="NCBI Taxonomy" id="1834516"/>
    <lineage>
        <taxon>Bacteria</taxon>
        <taxon>Bacillati</taxon>
        <taxon>Actinomycetota</taxon>
        <taxon>Actinomycetes</taxon>
        <taxon>Frankiales</taxon>
        <taxon>Frankiaceae</taxon>
        <taxon>Pseudofrankia</taxon>
    </lineage>
</organism>
<evidence type="ECO:0000313" key="6">
    <source>
        <dbReference type="EMBL" id="ONH31719.1"/>
    </source>
</evidence>
<dbReference type="FunFam" id="3.40.309.10:FF:000012">
    <property type="entry name" value="Betaine aldehyde dehydrogenase"/>
    <property type="match status" value="1"/>
</dbReference>
<feature type="domain" description="Aldehyde dehydrogenase" evidence="5">
    <location>
        <begin position="18"/>
        <end position="477"/>
    </location>
</feature>
<comment type="similarity">
    <text evidence="1 4">Belongs to the aldehyde dehydrogenase family.</text>
</comment>
<dbReference type="PROSITE" id="PS00687">
    <property type="entry name" value="ALDEHYDE_DEHYDR_GLU"/>
    <property type="match status" value="1"/>
</dbReference>
<evidence type="ECO:0000313" key="7">
    <source>
        <dbReference type="Proteomes" id="UP000188929"/>
    </source>
</evidence>
<evidence type="ECO:0000256" key="3">
    <source>
        <dbReference type="PROSITE-ProRule" id="PRU10007"/>
    </source>
</evidence>
<dbReference type="STRING" id="1834516.BL253_08655"/>
<dbReference type="Gene3D" id="3.40.309.10">
    <property type="entry name" value="Aldehyde Dehydrogenase, Chain A, domain 2"/>
    <property type="match status" value="1"/>
</dbReference>
<dbReference type="InterPro" id="IPR029510">
    <property type="entry name" value="Ald_DH_CS_GLU"/>
</dbReference>
<dbReference type="FunFam" id="3.40.605.10:FF:000007">
    <property type="entry name" value="NAD/NADP-dependent betaine aldehyde dehydrogenase"/>
    <property type="match status" value="1"/>
</dbReference>
<evidence type="ECO:0000259" key="5">
    <source>
        <dbReference type="Pfam" id="PF00171"/>
    </source>
</evidence>